<accession>A0A7Z0J4M1</accession>
<evidence type="ECO:0000313" key="3">
    <source>
        <dbReference type="Proteomes" id="UP000537260"/>
    </source>
</evidence>
<evidence type="ECO:0008006" key="4">
    <source>
        <dbReference type="Google" id="ProtNLM"/>
    </source>
</evidence>
<reference evidence="2 3" key="1">
    <citation type="submission" date="2020-07" db="EMBL/GenBank/DDBJ databases">
        <title>Sequencing the genomes of 1000 actinobacteria strains.</title>
        <authorList>
            <person name="Klenk H.-P."/>
        </authorList>
    </citation>
    <scope>NUCLEOTIDE SEQUENCE [LARGE SCALE GENOMIC DNA]</scope>
    <source>
        <strain evidence="2 3">LI1</strain>
    </source>
</reference>
<gene>
    <name evidence="2" type="ORF">HNR05_000276</name>
</gene>
<dbReference type="RefSeq" id="WP_179577391.1">
    <property type="nucleotide sequence ID" value="NZ_JACCFM010000001.1"/>
</dbReference>
<dbReference type="InterPro" id="IPR018691">
    <property type="entry name" value="DUF2188"/>
</dbReference>
<feature type="compositionally biased region" description="Basic and acidic residues" evidence="1">
    <location>
        <begin position="52"/>
        <end position="62"/>
    </location>
</feature>
<evidence type="ECO:0000313" key="2">
    <source>
        <dbReference type="EMBL" id="NYJ18485.1"/>
    </source>
</evidence>
<dbReference type="Pfam" id="PF09954">
    <property type="entry name" value="DUF2188"/>
    <property type="match status" value="1"/>
</dbReference>
<sequence>MPNYNVYKRGDEWVGERDDATRVSVIASTQAEAYDATRGILARQGGGEISLHGRDGAIRDKNTIAPGNDPRNIKG</sequence>
<dbReference type="AlphaFoldDB" id="A0A7Z0J4M1"/>
<dbReference type="Proteomes" id="UP000537260">
    <property type="component" value="Unassembled WGS sequence"/>
</dbReference>
<comment type="caution">
    <text evidence="2">The sequence shown here is derived from an EMBL/GenBank/DDBJ whole genome shotgun (WGS) entry which is preliminary data.</text>
</comment>
<dbReference type="EMBL" id="JACCFM010000001">
    <property type="protein sequence ID" value="NYJ18485.1"/>
    <property type="molecule type" value="Genomic_DNA"/>
</dbReference>
<protein>
    <recommendedName>
        <fullName evidence="4">DUF2188 domain-containing protein</fullName>
    </recommendedName>
</protein>
<evidence type="ECO:0000256" key="1">
    <source>
        <dbReference type="SAM" id="MobiDB-lite"/>
    </source>
</evidence>
<proteinExistence type="predicted"/>
<organism evidence="2 3">
    <name type="scientific">Glaciibacter psychrotolerans</name>
    <dbReference type="NCBI Taxonomy" id="670054"/>
    <lineage>
        <taxon>Bacteria</taxon>
        <taxon>Bacillati</taxon>
        <taxon>Actinomycetota</taxon>
        <taxon>Actinomycetes</taxon>
        <taxon>Micrococcales</taxon>
        <taxon>Microbacteriaceae</taxon>
        <taxon>Glaciibacter</taxon>
    </lineage>
</organism>
<name>A0A7Z0J4M1_9MICO</name>
<feature type="region of interest" description="Disordered" evidence="1">
    <location>
        <begin position="52"/>
        <end position="75"/>
    </location>
</feature>
<keyword evidence="3" id="KW-1185">Reference proteome</keyword>